<accession>A0ABW7YQY3</accession>
<dbReference type="InterPro" id="IPR011051">
    <property type="entry name" value="RmlC_Cupin_sf"/>
</dbReference>
<protein>
    <submittedName>
        <fullName evidence="1">Cupin domain-containing protein</fullName>
    </submittedName>
</protein>
<reference evidence="1 2" key="1">
    <citation type="submission" date="2024-10" db="EMBL/GenBank/DDBJ databases">
        <title>The Natural Products Discovery Center: Release of the First 8490 Sequenced Strains for Exploring Actinobacteria Biosynthetic Diversity.</title>
        <authorList>
            <person name="Kalkreuter E."/>
            <person name="Kautsar S.A."/>
            <person name="Yang D."/>
            <person name="Bader C.D."/>
            <person name="Teijaro C.N."/>
            <person name="Fluegel L."/>
            <person name="Davis C.M."/>
            <person name="Simpson J.R."/>
            <person name="Lauterbach L."/>
            <person name="Steele A.D."/>
            <person name="Gui C."/>
            <person name="Meng S."/>
            <person name="Li G."/>
            <person name="Viehrig K."/>
            <person name="Ye F."/>
            <person name="Su P."/>
            <person name="Kiefer A.F."/>
            <person name="Nichols A."/>
            <person name="Cepeda A.J."/>
            <person name="Yan W."/>
            <person name="Fan B."/>
            <person name="Jiang Y."/>
            <person name="Adhikari A."/>
            <person name="Zheng C.-J."/>
            <person name="Schuster L."/>
            <person name="Cowan T.M."/>
            <person name="Smanski M.J."/>
            <person name="Chevrette M.G."/>
            <person name="De Carvalho L.P.S."/>
            <person name="Shen B."/>
        </authorList>
    </citation>
    <scope>NUCLEOTIDE SEQUENCE [LARGE SCALE GENOMIC DNA]</scope>
    <source>
        <strain evidence="1 2">NPDC050545</strain>
    </source>
</reference>
<sequence length="143" mass="15813">MAFDPSVIQKFGVRDAPTWLQVGEHQAYLGYIADEDEGSAMGLAFIRFRKGVGFEFRWAYDEVCVVTRGSLTVRVGDEVITVGQGEFLHMPAGALGVFDVKEDFEAVCVHYPTDGKAGREWTGAELLPADADIRPVVIEEVWD</sequence>
<dbReference type="Pfam" id="PF06249">
    <property type="entry name" value="EutQ"/>
    <property type="match status" value="1"/>
</dbReference>
<dbReference type="EMBL" id="JBITGY010000002">
    <property type="protein sequence ID" value="MFI6497688.1"/>
    <property type="molecule type" value="Genomic_DNA"/>
</dbReference>
<dbReference type="SUPFAM" id="SSF51182">
    <property type="entry name" value="RmlC-like cupins"/>
    <property type="match status" value="1"/>
</dbReference>
<keyword evidence="2" id="KW-1185">Reference proteome</keyword>
<evidence type="ECO:0000313" key="1">
    <source>
        <dbReference type="EMBL" id="MFI6497688.1"/>
    </source>
</evidence>
<dbReference type="Proteomes" id="UP001612741">
    <property type="component" value="Unassembled WGS sequence"/>
</dbReference>
<name>A0ABW7YQY3_9ACTN</name>
<dbReference type="Gene3D" id="2.60.120.10">
    <property type="entry name" value="Jelly Rolls"/>
    <property type="match status" value="1"/>
</dbReference>
<proteinExistence type="predicted"/>
<evidence type="ECO:0000313" key="2">
    <source>
        <dbReference type="Proteomes" id="UP001612741"/>
    </source>
</evidence>
<dbReference type="RefSeq" id="WP_397080691.1">
    <property type="nucleotide sequence ID" value="NZ_JBITGY010000002.1"/>
</dbReference>
<gene>
    <name evidence="1" type="ORF">ACIBG2_09900</name>
</gene>
<comment type="caution">
    <text evidence="1">The sequence shown here is derived from an EMBL/GenBank/DDBJ whole genome shotgun (WGS) entry which is preliminary data.</text>
</comment>
<dbReference type="InterPro" id="IPR014710">
    <property type="entry name" value="RmlC-like_jellyroll"/>
</dbReference>
<organism evidence="1 2">
    <name type="scientific">Nonomuraea typhae</name>
    <dbReference type="NCBI Taxonomy" id="2603600"/>
    <lineage>
        <taxon>Bacteria</taxon>
        <taxon>Bacillati</taxon>
        <taxon>Actinomycetota</taxon>
        <taxon>Actinomycetes</taxon>
        <taxon>Streptosporangiales</taxon>
        <taxon>Streptosporangiaceae</taxon>
        <taxon>Nonomuraea</taxon>
    </lineage>
</organism>
<dbReference type="InterPro" id="IPR010424">
    <property type="entry name" value="EutQ"/>
</dbReference>